<dbReference type="Gene3D" id="1.20.1070.10">
    <property type="entry name" value="Rhodopsin 7-helix transmembrane proteins"/>
    <property type="match status" value="1"/>
</dbReference>
<dbReference type="PRINTS" id="PR00237">
    <property type="entry name" value="GPCRRHODOPSN"/>
</dbReference>
<evidence type="ECO:0000256" key="13">
    <source>
        <dbReference type="SAM" id="Phobius"/>
    </source>
</evidence>
<evidence type="ECO:0000256" key="11">
    <source>
        <dbReference type="ARBA" id="ARBA00023224"/>
    </source>
</evidence>
<evidence type="ECO:0000256" key="8">
    <source>
        <dbReference type="ARBA" id="ARBA00023157"/>
    </source>
</evidence>
<keyword evidence="11 12" id="KW-0807">Transducer</keyword>
<protein>
    <recommendedName>
        <fullName evidence="14">G-protein coupled receptors family 1 profile domain-containing protein</fullName>
    </recommendedName>
</protein>
<feature type="transmembrane region" description="Helical" evidence="13">
    <location>
        <begin position="84"/>
        <end position="106"/>
    </location>
</feature>
<dbReference type="GO" id="GO:0004930">
    <property type="term" value="F:G protein-coupled receptor activity"/>
    <property type="evidence" value="ECO:0007669"/>
    <property type="project" value="UniProtKB-KW"/>
</dbReference>
<gene>
    <name evidence="15" type="ORF">AGOR_G00088570</name>
</gene>
<evidence type="ECO:0000256" key="5">
    <source>
        <dbReference type="ARBA" id="ARBA00022989"/>
    </source>
</evidence>
<dbReference type="PROSITE" id="PS50262">
    <property type="entry name" value="G_PROTEIN_RECEP_F1_2"/>
    <property type="match status" value="1"/>
</dbReference>
<organism evidence="15 16">
    <name type="scientific">Albula goreensis</name>
    <dbReference type="NCBI Taxonomy" id="1534307"/>
    <lineage>
        <taxon>Eukaryota</taxon>
        <taxon>Metazoa</taxon>
        <taxon>Chordata</taxon>
        <taxon>Craniata</taxon>
        <taxon>Vertebrata</taxon>
        <taxon>Euteleostomi</taxon>
        <taxon>Actinopterygii</taxon>
        <taxon>Neopterygii</taxon>
        <taxon>Teleostei</taxon>
        <taxon>Albuliformes</taxon>
        <taxon>Albulidae</taxon>
        <taxon>Albula</taxon>
    </lineage>
</organism>
<dbReference type="PANTHER" id="PTHR24234">
    <property type="entry name" value="LYSOPHOSPHATIDIC ACID RECEPTOR 5/SPHINGOSYLPHOSPHORYLCHOLINE RECEPTOR"/>
    <property type="match status" value="1"/>
</dbReference>
<feature type="domain" description="G-protein coupled receptors family 1 profile" evidence="14">
    <location>
        <begin position="63"/>
        <end position="315"/>
    </location>
</feature>
<dbReference type="GO" id="GO:0000082">
    <property type="term" value="P:G1/S transition of mitotic cell cycle"/>
    <property type="evidence" value="ECO:0007669"/>
    <property type="project" value="TreeGrafter"/>
</dbReference>
<feature type="transmembrane region" description="Helical" evidence="13">
    <location>
        <begin position="126"/>
        <end position="150"/>
    </location>
</feature>
<evidence type="ECO:0000256" key="6">
    <source>
        <dbReference type="ARBA" id="ARBA00023040"/>
    </source>
</evidence>
<dbReference type="SUPFAM" id="SSF81321">
    <property type="entry name" value="Family A G protein-coupled receptor-like"/>
    <property type="match status" value="1"/>
</dbReference>
<feature type="transmembrane region" description="Helical" evidence="13">
    <location>
        <begin position="51"/>
        <end position="72"/>
    </location>
</feature>
<dbReference type="PRINTS" id="PR01157">
    <property type="entry name" value="P2YPURNOCPTR"/>
</dbReference>
<dbReference type="FunFam" id="1.20.1070.10:FF:000065">
    <property type="entry name" value="G-protein coupled receptor 4"/>
    <property type="match status" value="1"/>
</dbReference>
<feature type="transmembrane region" description="Helical" evidence="13">
    <location>
        <begin position="210"/>
        <end position="231"/>
    </location>
</feature>
<reference evidence="15" key="1">
    <citation type="submission" date="2021-01" db="EMBL/GenBank/DDBJ databases">
        <authorList>
            <person name="Zahm M."/>
            <person name="Roques C."/>
            <person name="Cabau C."/>
            <person name="Klopp C."/>
            <person name="Donnadieu C."/>
            <person name="Jouanno E."/>
            <person name="Lampietro C."/>
            <person name="Louis A."/>
            <person name="Herpin A."/>
            <person name="Echchiki A."/>
            <person name="Berthelot C."/>
            <person name="Parey E."/>
            <person name="Roest-Crollius H."/>
            <person name="Braasch I."/>
            <person name="Postlethwait J."/>
            <person name="Bobe J."/>
            <person name="Montfort J."/>
            <person name="Bouchez O."/>
            <person name="Begum T."/>
            <person name="Mejri S."/>
            <person name="Adams A."/>
            <person name="Chen W.-J."/>
            <person name="Guiguen Y."/>
        </authorList>
    </citation>
    <scope>NUCLEOTIDE SEQUENCE</scope>
    <source>
        <tissue evidence="15">Blood</tissue>
    </source>
</reference>
<evidence type="ECO:0000313" key="15">
    <source>
        <dbReference type="EMBL" id="KAI1897950.1"/>
    </source>
</evidence>
<keyword evidence="3" id="KW-1003">Cell membrane</keyword>
<dbReference type="GO" id="GO:0005886">
    <property type="term" value="C:plasma membrane"/>
    <property type="evidence" value="ECO:0007669"/>
    <property type="project" value="UniProtKB-SubCell"/>
</dbReference>
<keyword evidence="5 13" id="KW-1133">Transmembrane helix</keyword>
<dbReference type="Proteomes" id="UP000829720">
    <property type="component" value="Unassembled WGS sequence"/>
</dbReference>
<dbReference type="PROSITE" id="PS00237">
    <property type="entry name" value="G_PROTEIN_RECEP_F1_1"/>
    <property type="match status" value="1"/>
</dbReference>
<proteinExistence type="inferred from homology"/>
<dbReference type="EMBL" id="JAERUA010000007">
    <property type="protein sequence ID" value="KAI1897950.1"/>
    <property type="molecule type" value="Genomic_DNA"/>
</dbReference>
<evidence type="ECO:0000256" key="10">
    <source>
        <dbReference type="ARBA" id="ARBA00023180"/>
    </source>
</evidence>
<dbReference type="Pfam" id="PF00001">
    <property type="entry name" value="7tm_1"/>
    <property type="match status" value="1"/>
</dbReference>
<feature type="transmembrane region" description="Helical" evidence="13">
    <location>
        <begin position="297"/>
        <end position="317"/>
    </location>
</feature>
<dbReference type="OrthoDB" id="8953154at2759"/>
<evidence type="ECO:0000313" key="16">
    <source>
        <dbReference type="Proteomes" id="UP000829720"/>
    </source>
</evidence>
<evidence type="ECO:0000256" key="4">
    <source>
        <dbReference type="ARBA" id="ARBA00022692"/>
    </source>
</evidence>
<dbReference type="InterPro" id="IPR017452">
    <property type="entry name" value="GPCR_Rhodpsn_7TM"/>
</dbReference>
<sequence>MEEEEATFLCSSSRGVMDAATVTQSGMLAANSNAIRNCTLPFDQDTFPLTALYISVLSVGLPANVVTAYMTFLQVRRNNVLGIYLLGLSLCDLTYLCTLPLWAIYISAKHTWQWGPQACRVTGYVFFTNMYISIFLLCCVSIDRYVAVAYAVESQGRRGHRLAAAVTVAVCLVVAAGHLPVFTMQEGYTDAGRRCFEPGGFSATVMGFNYARFFVGFVIPLGILGFTNRAILANVQDSPSLGPRQKVKVKCLVVAIVALFLVCFGPYHVILLLRAIMHQSHSWGAGCDFEVSIYTPYTISLGLSTINSAANPILYVLSSDNIRQEIREGVRGSCCLCTGHQGSHSSQPRMNSISMNLMDAAAAANGIR</sequence>
<evidence type="ECO:0000259" key="14">
    <source>
        <dbReference type="PROSITE" id="PS50262"/>
    </source>
</evidence>
<evidence type="ECO:0000256" key="7">
    <source>
        <dbReference type="ARBA" id="ARBA00023136"/>
    </source>
</evidence>
<keyword evidence="4 12" id="KW-0812">Transmembrane</keyword>
<comment type="subcellular location">
    <subcellularLocation>
        <location evidence="1">Cell membrane</location>
        <topology evidence="1">Multi-pass membrane protein</topology>
    </subcellularLocation>
</comment>
<comment type="similarity">
    <text evidence="2 12">Belongs to the G-protein coupled receptor 1 family.</text>
</comment>
<keyword evidence="8" id="KW-1015">Disulfide bond</keyword>
<keyword evidence="9 12" id="KW-0675">Receptor</keyword>
<feature type="transmembrane region" description="Helical" evidence="13">
    <location>
        <begin position="252"/>
        <end position="277"/>
    </location>
</feature>
<keyword evidence="7 13" id="KW-0472">Membrane</keyword>
<keyword evidence="10" id="KW-0325">Glycoprotein</keyword>
<dbReference type="InterPro" id="IPR000276">
    <property type="entry name" value="GPCR_Rhodpsn"/>
</dbReference>
<evidence type="ECO:0000256" key="3">
    <source>
        <dbReference type="ARBA" id="ARBA00022475"/>
    </source>
</evidence>
<dbReference type="AlphaFoldDB" id="A0A8T3DP25"/>
<name>A0A8T3DP25_9TELE</name>
<feature type="transmembrane region" description="Helical" evidence="13">
    <location>
        <begin position="162"/>
        <end position="182"/>
    </location>
</feature>
<evidence type="ECO:0000256" key="2">
    <source>
        <dbReference type="ARBA" id="ARBA00010663"/>
    </source>
</evidence>
<keyword evidence="16" id="KW-1185">Reference proteome</keyword>
<evidence type="ECO:0000256" key="1">
    <source>
        <dbReference type="ARBA" id="ARBA00004651"/>
    </source>
</evidence>
<dbReference type="GO" id="GO:0010972">
    <property type="term" value="P:negative regulation of G2/M transition of mitotic cell cycle"/>
    <property type="evidence" value="ECO:0007669"/>
    <property type="project" value="TreeGrafter"/>
</dbReference>
<evidence type="ECO:0000256" key="9">
    <source>
        <dbReference type="ARBA" id="ARBA00023170"/>
    </source>
</evidence>
<evidence type="ECO:0000256" key="12">
    <source>
        <dbReference type="RuleBase" id="RU000688"/>
    </source>
</evidence>
<accession>A0A8T3DP25</accession>
<keyword evidence="6 12" id="KW-0297">G-protein coupled receptor</keyword>
<dbReference type="PANTHER" id="PTHR24234:SF7">
    <property type="entry name" value="G-PROTEIN COUPLED RECEPTOR 132-RELATED"/>
    <property type="match status" value="1"/>
</dbReference>
<comment type="caution">
    <text evidence="15">The sequence shown here is derived from an EMBL/GenBank/DDBJ whole genome shotgun (WGS) entry which is preliminary data.</text>
</comment>